<evidence type="ECO:0000313" key="2">
    <source>
        <dbReference type="EMBL" id="KTD83677.1"/>
    </source>
</evidence>
<dbReference type="EMBL" id="LCZJ02000043">
    <property type="protein sequence ID" value="KTD83677.1"/>
    <property type="molecule type" value="Genomic_DNA"/>
</dbReference>
<dbReference type="Proteomes" id="UP000054709">
    <property type="component" value="Unassembled WGS sequence"/>
</dbReference>
<reference evidence="2 3" key="1">
    <citation type="journal article" date="2015" name="Int. Biodeterior. Biodegradation">
        <title>Physiological and genetic screening methods for the isolation of methyl tert-butyl ether-degrading bacteria for bioremediation purposes.</title>
        <authorList>
            <person name="Guisado I.M."/>
            <person name="Purswani J."/>
            <person name="Gonzalez Lopez J."/>
            <person name="Pozo C."/>
        </authorList>
    </citation>
    <scope>NUCLEOTIDE SEQUENCE [LARGE SCALE GENOMIC DNA]</scope>
    <source>
        <strain evidence="2 3">SH7</strain>
    </source>
</reference>
<keyword evidence="3" id="KW-1185">Reference proteome</keyword>
<dbReference type="AlphaFoldDB" id="A0A0W1AQV2"/>
<dbReference type="InterPro" id="IPR029056">
    <property type="entry name" value="Ribokinase-like"/>
</dbReference>
<comment type="caution">
    <text evidence="2">The sequence shown here is derived from an EMBL/GenBank/DDBJ whole genome shotgun (WGS) entry which is preliminary data.</text>
</comment>
<evidence type="ECO:0000259" key="1">
    <source>
        <dbReference type="Pfam" id="PF00294"/>
    </source>
</evidence>
<evidence type="ECO:0000313" key="3">
    <source>
        <dbReference type="Proteomes" id="UP000054709"/>
    </source>
</evidence>
<dbReference type="Pfam" id="PF00294">
    <property type="entry name" value="PfkB"/>
    <property type="match status" value="1"/>
</dbReference>
<dbReference type="InterPro" id="IPR011611">
    <property type="entry name" value="PfkB_dom"/>
</dbReference>
<proteinExistence type="predicted"/>
<feature type="domain" description="Carbohydrate kinase PfkB" evidence="1">
    <location>
        <begin position="6"/>
        <end position="49"/>
    </location>
</feature>
<protein>
    <recommendedName>
        <fullName evidence="1">Carbohydrate kinase PfkB domain-containing protein</fullName>
    </recommendedName>
</protein>
<sequence>MKSPGFREEYKENLIVTNGKDGIIYRENGENSFYQSTPEVQAVDTMGTGSVLKEDALTIHELRVYKGAILEC</sequence>
<dbReference type="Gene3D" id="3.40.1190.20">
    <property type="match status" value="1"/>
</dbReference>
<gene>
    <name evidence="2" type="ORF">UQ64_01050</name>
</gene>
<organism evidence="2 3">
    <name type="scientific">Paenibacillus etheri</name>
    <dbReference type="NCBI Taxonomy" id="1306852"/>
    <lineage>
        <taxon>Bacteria</taxon>
        <taxon>Bacillati</taxon>
        <taxon>Bacillota</taxon>
        <taxon>Bacilli</taxon>
        <taxon>Bacillales</taxon>
        <taxon>Paenibacillaceae</taxon>
        <taxon>Paenibacillus</taxon>
    </lineage>
</organism>
<accession>A0A0W1AQV2</accession>
<name>A0A0W1AQV2_9BACL</name>
<dbReference type="SUPFAM" id="SSF53613">
    <property type="entry name" value="Ribokinase-like"/>
    <property type="match status" value="1"/>
</dbReference>